<proteinExistence type="predicted"/>
<gene>
    <name evidence="1" type="ORF">EGI11_08925</name>
</gene>
<accession>A0A3N0WRS8</accession>
<dbReference type="EMBL" id="RJUG01000004">
    <property type="protein sequence ID" value="ROI07794.1"/>
    <property type="molecule type" value="Genomic_DNA"/>
</dbReference>
<organism evidence="1 2">
    <name type="scientific">Kaistella daneshvariae</name>
    <dbReference type="NCBI Taxonomy" id="2487074"/>
    <lineage>
        <taxon>Bacteria</taxon>
        <taxon>Pseudomonadati</taxon>
        <taxon>Bacteroidota</taxon>
        <taxon>Flavobacteriia</taxon>
        <taxon>Flavobacteriales</taxon>
        <taxon>Weeksellaceae</taxon>
        <taxon>Chryseobacterium group</taxon>
        <taxon>Kaistella</taxon>
    </lineage>
</organism>
<dbReference type="AlphaFoldDB" id="A0A3N0WRS8"/>
<evidence type="ECO:0000313" key="2">
    <source>
        <dbReference type="Proteomes" id="UP000270224"/>
    </source>
</evidence>
<dbReference type="Proteomes" id="UP000270224">
    <property type="component" value="Unassembled WGS sequence"/>
</dbReference>
<dbReference type="RefSeq" id="WP_123266111.1">
    <property type="nucleotide sequence ID" value="NZ_RJUG01000004.1"/>
</dbReference>
<comment type="caution">
    <text evidence="1">The sequence shown here is derived from an EMBL/GenBank/DDBJ whole genome shotgun (WGS) entry which is preliminary data.</text>
</comment>
<sequence length="137" mass="15965">MRAIVIAFLVCCNSCTTFSNVSKFNKTENCYQAYVCISNEKIGLKYQSFGGFKFANDLQTYKTIKKGKKPHFKNVIIYGWSNNLNGDYYLLLNNKKKSRNYQFKDTILNNRKVTVALSKTINYKFNTDFLLNFDLNK</sequence>
<evidence type="ECO:0000313" key="1">
    <source>
        <dbReference type="EMBL" id="ROI07794.1"/>
    </source>
</evidence>
<reference evidence="2" key="1">
    <citation type="submission" date="2018-11" db="EMBL/GenBank/DDBJ databases">
        <title>Proposal to divide the Flavobacteriaceae and reorganize its genera based on Amino Acid Identity values calculated from whole genome sequences.</title>
        <authorList>
            <person name="Nicholson A.C."/>
            <person name="Gulvik C.A."/>
            <person name="Whitney A.M."/>
            <person name="Humrighouse B.W."/>
            <person name="Bell M."/>
            <person name="Holmens B."/>
            <person name="Steigerwalt A."/>
            <person name="Villarma A."/>
            <person name="Sheth M."/>
            <person name="Batra D."/>
            <person name="Pryor J."/>
            <person name="Bernardet J.-F."/>
            <person name="Hugo C."/>
            <person name="Kampfer P."/>
            <person name="Newman J."/>
            <person name="Mcquiston J.R."/>
        </authorList>
    </citation>
    <scope>NUCLEOTIDE SEQUENCE [LARGE SCALE GENOMIC DNA]</scope>
    <source>
        <strain evidence="2">H3056</strain>
    </source>
</reference>
<protein>
    <submittedName>
        <fullName evidence="1">Uncharacterized protein</fullName>
    </submittedName>
</protein>
<name>A0A3N0WRS8_9FLAO</name>